<sequence>MSLFGGTIQTLENSLQYASVKNKTIAHNISNADTANYKAKQVQFNDVLKNELSNQFQATRTNAQHLPFSSDKSNIKISSDRGTMYNHNGNNVDIDKEMTELAKNQIYYQGLVDRMNGKFSSLQSVIRGGS</sequence>
<keyword evidence="7" id="KW-0966">Cell projection</keyword>
<evidence type="ECO:0000256" key="4">
    <source>
        <dbReference type="ARBA" id="ARBA00023143"/>
    </source>
</evidence>
<evidence type="ECO:0000256" key="2">
    <source>
        <dbReference type="ARBA" id="ARBA00009677"/>
    </source>
</evidence>
<evidence type="ECO:0000256" key="3">
    <source>
        <dbReference type="ARBA" id="ARBA00014376"/>
    </source>
</evidence>
<dbReference type="InterPro" id="IPR006300">
    <property type="entry name" value="FlgB"/>
</dbReference>
<keyword evidence="4 6" id="KW-0975">Bacterial flagellum</keyword>
<name>A0A1I4PX37_9BACI</name>
<organism evidence="7 8">
    <name type="scientific">Gracilibacillus orientalis</name>
    <dbReference type="NCBI Taxonomy" id="334253"/>
    <lineage>
        <taxon>Bacteria</taxon>
        <taxon>Bacillati</taxon>
        <taxon>Bacillota</taxon>
        <taxon>Bacilli</taxon>
        <taxon>Bacillales</taxon>
        <taxon>Bacillaceae</taxon>
        <taxon>Gracilibacillus</taxon>
    </lineage>
</organism>
<dbReference type="EMBL" id="FOTR01000013">
    <property type="protein sequence ID" value="SFM32377.1"/>
    <property type="molecule type" value="Genomic_DNA"/>
</dbReference>
<accession>A0A1I4PX37</accession>
<evidence type="ECO:0000256" key="6">
    <source>
        <dbReference type="PIRNR" id="PIRNR002889"/>
    </source>
</evidence>
<keyword evidence="7" id="KW-0969">Cilium</keyword>
<dbReference type="GO" id="GO:0030694">
    <property type="term" value="C:bacterial-type flagellum basal body, rod"/>
    <property type="evidence" value="ECO:0007669"/>
    <property type="project" value="InterPro"/>
</dbReference>
<evidence type="ECO:0000313" key="8">
    <source>
        <dbReference type="Proteomes" id="UP000198565"/>
    </source>
</evidence>
<dbReference type="PIRSF" id="PIRSF002889">
    <property type="entry name" value="Rod_FlgB"/>
    <property type="match status" value="1"/>
</dbReference>
<keyword evidence="8" id="KW-1185">Reference proteome</keyword>
<protein>
    <recommendedName>
        <fullName evidence="3 6">Flagellar basal body rod protein FlgB</fullName>
    </recommendedName>
</protein>
<gene>
    <name evidence="7" type="ORF">SAMN04487943_11379</name>
</gene>
<dbReference type="NCBIfam" id="TIGR01396">
    <property type="entry name" value="FlgB"/>
    <property type="match status" value="1"/>
</dbReference>
<proteinExistence type="inferred from homology"/>
<reference evidence="8" key="1">
    <citation type="submission" date="2016-10" db="EMBL/GenBank/DDBJ databases">
        <authorList>
            <person name="Varghese N."/>
            <person name="Submissions S."/>
        </authorList>
    </citation>
    <scope>NUCLEOTIDE SEQUENCE [LARGE SCALE GENOMIC DNA]</scope>
    <source>
        <strain evidence="8">CGMCC 1.4250</strain>
    </source>
</reference>
<evidence type="ECO:0000256" key="1">
    <source>
        <dbReference type="ARBA" id="ARBA00004117"/>
    </source>
</evidence>
<comment type="similarity">
    <text evidence="2 6">Belongs to the flagella basal body rod proteins family.</text>
</comment>
<comment type="subunit">
    <text evidence="6">The basal body constitutes a major portion of the flagellar organelle and consists of a number of rings mounted on a central rod.</text>
</comment>
<keyword evidence="7" id="KW-0282">Flagellum</keyword>
<dbReference type="PANTHER" id="PTHR30435:SF12">
    <property type="entry name" value="FLAGELLAR BASAL BODY ROD PROTEIN FLGB"/>
    <property type="match status" value="1"/>
</dbReference>
<dbReference type="Proteomes" id="UP000198565">
    <property type="component" value="Unassembled WGS sequence"/>
</dbReference>
<dbReference type="RefSeq" id="WP_091485469.1">
    <property type="nucleotide sequence ID" value="NZ_FOTR01000013.1"/>
</dbReference>
<evidence type="ECO:0000256" key="5">
    <source>
        <dbReference type="ARBA" id="ARBA00024934"/>
    </source>
</evidence>
<evidence type="ECO:0000313" key="7">
    <source>
        <dbReference type="EMBL" id="SFM32377.1"/>
    </source>
</evidence>
<dbReference type="GO" id="GO:0071978">
    <property type="term" value="P:bacterial-type flagellum-dependent swarming motility"/>
    <property type="evidence" value="ECO:0007669"/>
    <property type="project" value="TreeGrafter"/>
</dbReference>
<dbReference type="PANTHER" id="PTHR30435">
    <property type="entry name" value="FLAGELLAR PROTEIN"/>
    <property type="match status" value="1"/>
</dbReference>
<dbReference type="STRING" id="334253.SAMN04487943_11379"/>
<dbReference type="OrthoDB" id="9792068at2"/>
<comment type="function">
    <text evidence="5 6">Structural component of flagellum, the bacterial motility apparatus. Part of the rod structure of flagellar basal body.</text>
</comment>
<comment type="subcellular location">
    <subcellularLocation>
        <location evidence="1 6">Bacterial flagellum basal body</location>
    </subcellularLocation>
</comment>
<dbReference type="AlphaFoldDB" id="A0A1I4PX37"/>